<proteinExistence type="predicted"/>
<keyword evidence="3" id="KW-1185">Reference proteome</keyword>
<organism evidence="2 3">
    <name type="scientific">Pomacea canaliculata</name>
    <name type="common">Golden apple snail</name>
    <dbReference type="NCBI Taxonomy" id="400727"/>
    <lineage>
        <taxon>Eukaryota</taxon>
        <taxon>Metazoa</taxon>
        <taxon>Spiralia</taxon>
        <taxon>Lophotrochozoa</taxon>
        <taxon>Mollusca</taxon>
        <taxon>Gastropoda</taxon>
        <taxon>Caenogastropoda</taxon>
        <taxon>Architaenioglossa</taxon>
        <taxon>Ampullarioidea</taxon>
        <taxon>Ampullariidae</taxon>
        <taxon>Pomacea</taxon>
    </lineage>
</organism>
<accession>A0A2T7NAT2</accession>
<feature type="compositionally biased region" description="Basic residues" evidence="1">
    <location>
        <begin position="406"/>
        <end position="417"/>
    </location>
</feature>
<dbReference type="AlphaFoldDB" id="A0A2T7NAT2"/>
<comment type="caution">
    <text evidence="2">The sequence shown here is derived from an EMBL/GenBank/DDBJ whole genome shotgun (WGS) entry which is preliminary data.</text>
</comment>
<feature type="region of interest" description="Disordered" evidence="1">
    <location>
        <begin position="68"/>
        <end position="145"/>
    </location>
</feature>
<sequence length="523" mass="57928">MSYVYVFFNGIHAFWQYLKQCMVAVLMKIKLKAVKGRRAGDIALVSNTLTLETRLGSDEVFADKVEEVEPKGLTSEQDDCCEDDSDDNSKVLCEQDETDVQEECSQSSIHTDEEEESGCQDLNVEEESPRATGSDDGMEFQYKGQGSRTYSSLVNTDSAHSTKTEMVLTSVATDPSFSCSADEDLPSFLQSSDERVQLAYLIDQIKDSVCPEECLQNINCAHSQSRGSSLAALSSESTLAFKKNSSISLLFIPFSYLGKAKEYVINALTQPIAKQLGFSSSLNYEVNGKQFESYDSLGDVDQPCCSHQSTSSARHGKENYIIPNQSTSSDSESDDEVDLPTLSRPSIESGNESAASVSTLERKASLKRDELVKEENEKSSADETQIETLTDSLTRRCRQLQDSKFPRSRSRRSKTRRSHESSSCERISGSESEHESDYSFSNLRTARTSLSPSFHSTHNSDHSLLLNASERCSLDWLGEQVSDTSISAPHLCEDGSEWRPRLCRISLFGTASWSVVRTAVDAV</sequence>
<gene>
    <name evidence="2" type="ORF">C0Q70_20833</name>
</gene>
<dbReference type="Proteomes" id="UP000245119">
    <property type="component" value="Linkage Group LG14"/>
</dbReference>
<feature type="compositionally biased region" description="Polar residues" evidence="1">
    <location>
        <begin position="343"/>
        <end position="359"/>
    </location>
</feature>
<evidence type="ECO:0000313" key="3">
    <source>
        <dbReference type="Proteomes" id="UP000245119"/>
    </source>
</evidence>
<dbReference type="EMBL" id="PZQS01000014">
    <property type="protein sequence ID" value="PVD18284.1"/>
    <property type="molecule type" value="Genomic_DNA"/>
</dbReference>
<feature type="compositionally biased region" description="Acidic residues" evidence="1">
    <location>
        <begin position="76"/>
        <end position="86"/>
    </location>
</feature>
<reference evidence="2 3" key="1">
    <citation type="submission" date="2018-04" db="EMBL/GenBank/DDBJ databases">
        <title>The genome of golden apple snail Pomacea canaliculata provides insight into stress tolerance and invasive adaptation.</title>
        <authorList>
            <person name="Liu C."/>
            <person name="Liu B."/>
            <person name="Ren Y."/>
            <person name="Zhang Y."/>
            <person name="Wang H."/>
            <person name="Li S."/>
            <person name="Jiang F."/>
            <person name="Yin L."/>
            <person name="Zhang G."/>
            <person name="Qian W."/>
            <person name="Fan W."/>
        </authorList>
    </citation>
    <scope>NUCLEOTIDE SEQUENCE [LARGE SCALE GENOMIC DNA]</scope>
    <source>
        <strain evidence="2">SZHN2017</strain>
        <tissue evidence="2">Muscle</tissue>
    </source>
</reference>
<feature type="compositionally biased region" description="Polar residues" evidence="1">
    <location>
        <begin position="382"/>
        <end position="392"/>
    </location>
</feature>
<feature type="compositionally biased region" description="Basic and acidic residues" evidence="1">
    <location>
        <begin position="360"/>
        <end position="381"/>
    </location>
</feature>
<feature type="compositionally biased region" description="Acidic residues" evidence="1">
    <location>
        <begin position="112"/>
        <end position="126"/>
    </location>
</feature>
<name>A0A2T7NAT2_POMCA</name>
<feature type="region of interest" description="Disordered" evidence="1">
    <location>
        <begin position="305"/>
        <end position="437"/>
    </location>
</feature>
<evidence type="ECO:0000256" key="1">
    <source>
        <dbReference type="SAM" id="MobiDB-lite"/>
    </source>
</evidence>
<protein>
    <submittedName>
        <fullName evidence="2">Uncharacterized protein</fullName>
    </submittedName>
</protein>
<evidence type="ECO:0000313" key="2">
    <source>
        <dbReference type="EMBL" id="PVD18284.1"/>
    </source>
</evidence>